<evidence type="ECO:0000313" key="2">
    <source>
        <dbReference type="EMBL" id="KZT33082.1"/>
    </source>
</evidence>
<feature type="compositionally biased region" description="Polar residues" evidence="1">
    <location>
        <begin position="10"/>
        <end position="19"/>
    </location>
</feature>
<dbReference type="SUPFAM" id="SSF52047">
    <property type="entry name" value="RNI-like"/>
    <property type="match status" value="1"/>
</dbReference>
<dbReference type="InterPro" id="IPR032675">
    <property type="entry name" value="LRR_dom_sf"/>
</dbReference>
<evidence type="ECO:0008006" key="4">
    <source>
        <dbReference type="Google" id="ProtNLM"/>
    </source>
</evidence>
<evidence type="ECO:0000256" key="1">
    <source>
        <dbReference type="SAM" id="MobiDB-lite"/>
    </source>
</evidence>
<sequence>MEGAGDGSDDMQSTTNNALPSLGELSRFMDGLDKGLRDKMQKIEDNAGASRGSEFIAFQRTMSEMSERLIQSEQLLKTLRNFCSPAWRLGDSMILEILKHCEIFEEAEHPWGMKKVKIPPAYNLCAKWRKVAVNSPSLWAQVELPMSSRLLDLCLQRSQGHPLKMTMFCQSFLDLKGKRLQRYRDVLRDALPRTNHLTVDWDEEEDALDDFLHKYIGQTELSSLRTIKISNNSEDRRLDPARATLNAPLLHSLEFYGMPPRVPFVVCDKLVELKLTGMHLDAESIMPALTRFPDLEYCELIIDDPLFVSHKVRHRRIALPKLRSLRVTYLPMSDIIHLFSHLDIPNSAYLEVGITSELVDPVSFKNFLGSRMTLHDKLSVSDKRGVVCTLTSTSKSLGKVELSGVSVLDLSSHLPNLLVVDLDMQFESLPSHAELIRILQCWPRLTHLGVHIRTKQFKVLLTALQDTSPLLCPRLQTLDCTGTKFSVSRMSRFLEFRAGHGAALQKLQLTKGFVTEGIDELISLVPVITEIEAAGKPEYAEE</sequence>
<dbReference type="OrthoDB" id="3225069at2759"/>
<evidence type="ECO:0000313" key="3">
    <source>
        <dbReference type="Proteomes" id="UP000076798"/>
    </source>
</evidence>
<feature type="region of interest" description="Disordered" evidence="1">
    <location>
        <begin position="1"/>
        <end position="21"/>
    </location>
</feature>
<dbReference type="Gene3D" id="3.80.10.10">
    <property type="entry name" value="Ribonuclease Inhibitor"/>
    <property type="match status" value="1"/>
</dbReference>
<dbReference type="Proteomes" id="UP000076798">
    <property type="component" value="Unassembled WGS sequence"/>
</dbReference>
<name>A0A165YBZ8_9AGAM</name>
<dbReference type="PANTHER" id="PTHR38926">
    <property type="entry name" value="F-BOX DOMAIN CONTAINING PROTEIN, EXPRESSED"/>
    <property type="match status" value="1"/>
</dbReference>
<organism evidence="2 3">
    <name type="scientific">Sistotremastrum suecicum HHB10207 ss-3</name>
    <dbReference type="NCBI Taxonomy" id="1314776"/>
    <lineage>
        <taxon>Eukaryota</taxon>
        <taxon>Fungi</taxon>
        <taxon>Dikarya</taxon>
        <taxon>Basidiomycota</taxon>
        <taxon>Agaricomycotina</taxon>
        <taxon>Agaricomycetes</taxon>
        <taxon>Sistotremastrales</taxon>
        <taxon>Sistotremastraceae</taxon>
        <taxon>Sistotremastrum</taxon>
    </lineage>
</organism>
<dbReference type="PANTHER" id="PTHR38926:SF72">
    <property type="entry name" value="IM:7136021-RELATED"/>
    <property type="match status" value="1"/>
</dbReference>
<dbReference type="EMBL" id="KV428268">
    <property type="protein sequence ID" value="KZT33082.1"/>
    <property type="molecule type" value="Genomic_DNA"/>
</dbReference>
<protein>
    <recommendedName>
        <fullName evidence="4">F-box domain-containing protein</fullName>
    </recommendedName>
</protein>
<reference evidence="2 3" key="1">
    <citation type="journal article" date="2016" name="Mol. Biol. Evol.">
        <title>Comparative Genomics of Early-Diverging Mushroom-Forming Fungi Provides Insights into the Origins of Lignocellulose Decay Capabilities.</title>
        <authorList>
            <person name="Nagy L.G."/>
            <person name="Riley R."/>
            <person name="Tritt A."/>
            <person name="Adam C."/>
            <person name="Daum C."/>
            <person name="Floudas D."/>
            <person name="Sun H."/>
            <person name="Yadav J.S."/>
            <person name="Pangilinan J."/>
            <person name="Larsson K.H."/>
            <person name="Matsuura K."/>
            <person name="Barry K."/>
            <person name="Labutti K."/>
            <person name="Kuo R."/>
            <person name="Ohm R.A."/>
            <person name="Bhattacharya S.S."/>
            <person name="Shirouzu T."/>
            <person name="Yoshinaga Y."/>
            <person name="Martin F.M."/>
            <person name="Grigoriev I.V."/>
            <person name="Hibbett D.S."/>
        </authorList>
    </citation>
    <scope>NUCLEOTIDE SEQUENCE [LARGE SCALE GENOMIC DNA]</scope>
    <source>
        <strain evidence="2 3">HHB10207 ss-3</strain>
    </source>
</reference>
<proteinExistence type="predicted"/>
<accession>A0A165YBZ8</accession>
<gene>
    <name evidence="2" type="ORF">SISSUDRAFT_1132756</name>
</gene>
<dbReference type="AlphaFoldDB" id="A0A165YBZ8"/>
<keyword evidence="3" id="KW-1185">Reference proteome</keyword>